<keyword evidence="2" id="KW-1185">Reference proteome</keyword>
<reference evidence="1" key="1">
    <citation type="journal article" date="2020" name="Stud. Mycol.">
        <title>101 Dothideomycetes genomes: a test case for predicting lifestyles and emergence of pathogens.</title>
        <authorList>
            <person name="Haridas S."/>
            <person name="Albert R."/>
            <person name="Binder M."/>
            <person name="Bloem J."/>
            <person name="Labutti K."/>
            <person name="Salamov A."/>
            <person name="Andreopoulos B."/>
            <person name="Baker S."/>
            <person name="Barry K."/>
            <person name="Bills G."/>
            <person name="Bluhm B."/>
            <person name="Cannon C."/>
            <person name="Castanera R."/>
            <person name="Culley D."/>
            <person name="Daum C."/>
            <person name="Ezra D."/>
            <person name="Gonzalez J."/>
            <person name="Henrissat B."/>
            <person name="Kuo A."/>
            <person name="Liang C."/>
            <person name="Lipzen A."/>
            <person name="Lutzoni F."/>
            <person name="Magnuson J."/>
            <person name="Mondo S."/>
            <person name="Nolan M."/>
            <person name="Ohm R."/>
            <person name="Pangilinan J."/>
            <person name="Park H.-J."/>
            <person name="Ramirez L."/>
            <person name="Alfaro M."/>
            <person name="Sun H."/>
            <person name="Tritt A."/>
            <person name="Yoshinaga Y."/>
            <person name="Zwiers L.-H."/>
            <person name="Turgeon B."/>
            <person name="Goodwin S."/>
            <person name="Spatafora J."/>
            <person name="Crous P."/>
            <person name="Grigoriev I."/>
        </authorList>
    </citation>
    <scope>NUCLEOTIDE SEQUENCE</scope>
    <source>
        <strain evidence="1">ATCC 36951</strain>
    </source>
</reference>
<evidence type="ECO:0000313" key="1">
    <source>
        <dbReference type="EMBL" id="KAF2170618.1"/>
    </source>
</evidence>
<evidence type="ECO:0000313" key="2">
    <source>
        <dbReference type="Proteomes" id="UP000799537"/>
    </source>
</evidence>
<dbReference type="Proteomes" id="UP000799537">
    <property type="component" value="Unassembled WGS sequence"/>
</dbReference>
<proteinExistence type="predicted"/>
<dbReference type="EMBL" id="ML993585">
    <property type="protein sequence ID" value="KAF2170618.1"/>
    <property type="molecule type" value="Genomic_DNA"/>
</dbReference>
<dbReference type="AlphaFoldDB" id="A0A6A6CWN8"/>
<dbReference type="GeneID" id="54565125"/>
<accession>A0A6A6CWN8</accession>
<protein>
    <recommendedName>
        <fullName evidence="3">Hydrophobin</fullName>
    </recommendedName>
</protein>
<sequence length="115" mass="11683">MDRCNAASSNPVWFELGACAAFDGFVWPHPTAAPVSVSSTAELYAAPQFGSLSNVSAFVEITCSTATVAAVAVADISIDPCCKVQSRYVDILSAIGTICAKVASYSAAPGASLAC</sequence>
<organism evidence="1 2">
    <name type="scientific">Zasmidium cellare ATCC 36951</name>
    <dbReference type="NCBI Taxonomy" id="1080233"/>
    <lineage>
        <taxon>Eukaryota</taxon>
        <taxon>Fungi</taxon>
        <taxon>Dikarya</taxon>
        <taxon>Ascomycota</taxon>
        <taxon>Pezizomycotina</taxon>
        <taxon>Dothideomycetes</taxon>
        <taxon>Dothideomycetidae</taxon>
        <taxon>Mycosphaerellales</taxon>
        <taxon>Mycosphaerellaceae</taxon>
        <taxon>Zasmidium</taxon>
    </lineage>
</organism>
<dbReference type="RefSeq" id="XP_033671507.1">
    <property type="nucleotide sequence ID" value="XM_033811853.1"/>
</dbReference>
<gene>
    <name evidence="1" type="ORF">M409DRAFT_51626</name>
</gene>
<evidence type="ECO:0008006" key="3">
    <source>
        <dbReference type="Google" id="ProtNLM"/>
    </source>
</evidence>
<name>A0A6A6CWN8_ZASCE</name>